<reference evidence="3 4" key="1">
    <citation type="journal article" date="2003" name="Nature">
        <title>The genome sequence of the filamentous fungus Neurospora crassa.</title>
        <authorList>
            <person name="Galagan J.E."/>
            <person name="Calvo S.E."/>
            <person name="Borkovich K.A."/>
            <person name="Selker E.U."/>
            <person name="Read N.D."/>
            <person name="Jaffe D."/>
            <person name="FitzHugh W."/>
            <person name="Ma L.J."/>
            <person name="Smirnov S."/>
            <person name="Purcell S."/>
            <person name="Rehman B."/>
            <person name="Elkins T."/>
            <person name="Engels R."/>
            <person name="Wang S."/>
            <person name="Nielsen C.B."/>
            <person name="Butler J."/>
            <person name="Endrizzi M."/>
            <person name="Qui D."/>
            <person name="Ianakiev P."/>
            <person name="Bell-Pedersen D."/>
            <person name="Nelson M.A."/>
            <person name="Werner-Washburne M."/>
            <person name="Selitrennikoff C.P."/>
            <person name="Kinsey J.A."/>
            <person name="Braun E.L."/>
            <person name="Zelter A."/>
            <person name="Schulte U."/>
            <person name="Kothe G.O."/>
            <person name="Jedd G."/>
            <person name="Mewes W."/>
            <person name="Staben C."/>
            <person name="Marcotte E."/>
            <person name="Greenberg D."/>
            <person name="Roy A."/>
            <person name="Foley K."/>
            <person name="Naylor J."/>
            <person name="Stange-Thomann N."/>
            <person name="Barrett R."/>
            <person name="Gnerre S."/>
            <person name="Kamal M."/>
            <person name="Kamvysselis M."/>
            <person name="Mauceli E."/>
            <person name="Bielke C."/>
            <person name="Rudd S."/>
            <person name="Frishman D."/>
            <person name="Krystofova S."/>
            <person name="Rasmussen C."/>
            <person name="Metzenberg R.L."/>
            <person name="Perkins D.D."/>
            <person name="Kroken S."/>
            <person name="Cogoni C."/>
            <person name="Macino G."/>
            <person name="Catcheside D."/>
            <person name="Li W."/>
            <person name="Pratt R.J."/>
            <person name="Osmani S.A."/>
            <person name="DeSouza C.P."/>
            <person name="Glass L."/>
            <person name="Orbach M.J."/>
            <person name="Berglund J.A."/>
            <person name="Voelker R."/>
            <person name="Yarden O."/>
            <person name="Plamann M."/>
            <person name="Seiler S."/>
            <person name="Dunlap J."/>
            <person name="Radford A."/>
            <person name="Aramayo R."/>
            <person name="Natvig D.O."/>
            <person name="Alex L.A."/>
            <person name="Mannhaupt G."/>
            <person name="Ebbole D.J."/>
            <person name="Freitag M."/>
            <person name="Paulsen I."/>
            <person name="Sachs M.S."/>
            <person name="Lander E.S."/>
            <person name="Nusbaum C."/>
            <person name="Birren B."/>
        </authorList>
    </citation>
    <scope>NUCLEOTIDE SEQUENCE [LARGE SCALE GENOMIC DNA]</scope>
    <source>
        <strain evidence="4">ATCC 24698 / 74-OR23-1A / CBS 708.71 / DSM 1257 / FGSC 987</strain>
    </source>
</reference>
<evidence type="ECO:0000313" key="3">
    <source>
        <dbReference type="EMBL" id="EAA29729.1"/>
    </source>
</evidence>
<dbReference type="EMBL" id="CM002242">
    <property type="protein sequence ID" value="EAA29729.1"/>
    <property type="molecule type" value="Genomic_DNA"/>
</dbReference>
<evidence type="ECO:0000313" key="4">
    <source>
        <dbReference type="Proteomes" id="UP000001805"/>
    </source>
</evidence>
<dbReference type="InParanoid" id="Q7S2Q0"/>
<feature type="region of interest" description="Disordered" evidence="1">
    <location>
        <begin position="1"/>
        <end position="41"/>
    </location>
</feature>
<evidence type="ECO:0000259" key="2">
    <source>
        <dbReference type="Pfam" id="PF20150"/>
    </source>
</evidence>
<gene>
    <name evidence="3" type="ORF">NCU09726</name>
</gene>
<organism evidence="3 4">
    <name type="scientific">Neurospora crassa (strain ATCC 24698 / 74-OR23-1A / CBS 708.71 / DSM 1257 / FGSC 987)</name>
    <dbReference type="NCBI Taxonomy" id="367110"/>
    <lineage>
        <taxon>Eukaryota</taxon>
        <taxon>Fungi</taxon>
        <taxon>Dikarya</taxon>
        <taxon>Ascomycota</taxon>
        <taxon>Pezizomycotina</taxon>
        <taxon>Sordariomycetes</taxon>
        <taxon>Sordariomycetidae</taxon>
        <taxon>Sordariales</taxon>
        <taxon>Sordariaceae</taxon>
        <taxon>Neurospora</taxon>
    </lineage>
</organism>
<feature type="region of interest" description="Disordered" evidence="1">
    <location>
        <begin position="415"/>
        <end position="485"/>
    </location>
</feature>
<dbReference type="VEuPathDB" id="FungiDB:NCU09726"/>
<feature type="compositionally biased region" description="Basic residues" evidence="1">
    <location>
        <begin position="28"/>
        <end position="41"/>
    </location>
</feature>
<dbReference type="OMA" id="AVEMRTH"/>
<dbReference type="Proteomes" id="UP000001805">
    <property type="component" value="Chromosome 7, Linkage Group VII"/>
</dbReference>
<protein>
    <recommendedName>
        <fullName evidence="2">2EXR domain-containing protein</fullName>
    </recommendedName>
</protein>
<dbReference type="Pfam" id="PF20150">
    <property type="entry name" value="2EXR"/>
    <property type="match status" value="1"/>
</dbReference>
<keyword evidence="4" id="KW-1185">Reference proteome</keyword>
<proteinExistence type="predicted"/>
<dbReference type="RefSeq" id="XP_958965.1">
    <property type="nucleotide sequence ID" value="XM_953872.2"/>
</dbReference>
<name>Q7S2Q0_NEUCR</name>
<evidence type="ECO:0000256" key="1">
    <source>
        <dbReference type="SAM" id="MobiDB-lite"/>
    </source>
</evidence>
<feature type="domain" description="2EXR" evidence="2">
    <location>
        <begin position="43"/>
        <end position="153"/>
    </location>
</feature>
<feature type="compositionally biased region" description="Polar residues" evidence="1">
    <location>
        <begin position="14"/>
        <end position="27"/>
    </location>
</feature>
<dbReference type="KEGG" id="ncr:NCU09726"/>
<dbReference type="HOGENOM" id="CLU_044235_0_0_1"/>
<dbReference type="GeneID" id="3875103"/>
<dbReference type="AlphaFoldDB" id="Q7S2Q0"/>
<accession>Q7S2Q0</accession>
<dbReference type="PaxDb" id="5141-EFNCRP00000009504"/>
<feature type="compositionally biased region" description="Acidic residues" evidence="1">
    <location>
        <begin position="456"/>
        <end position="485"/>
    </location>
</feature>
<dbReference type="OrthoDB" id="4571195at2759"/>
<sequence>MDSAVEMRTHKMTTRSLATAQEQQLSSRKARSRRINQRSRKKFHQFSNFPYEIRLMIWEEFLNDYEDNPSVAWTLIWGMDDPDDHSDPTNIRLRPYIFIQEHCQNDRLVEYNSNPLLRVSKEARIAALRNQRYVSIRAWDLDMNIIVRPSMDYFYIDSITCRAMFRFRLQDFTEEYGNPTSFTLAEDMSFVKHAFIRDLDFFEVDKDKACFHIHKNAPAATCTWCALDKLFNNCLGTTQTMVTVLYDYEDFLDDTIDWEETLDFGSRLFSGSRLWPLWAQYSYLCGEFITDEDCTIGWELVCEELTGPDADQALQDLPFSGYWHHICNEPVPHDTNPHLMYIRVRPHLMYIRVRQSLRSAKTRKVRPRRPVRSMPHGRSVLLEDSGLALRHQPRRDTIELRTTCFAECENGVHEYSARTGGSPAGGDGVEGGDDDEGSDAWLNWRFVEGGIHYGETSDEDDDGDDDTDAESNQEEDDQSEEPLDD</sequence>
<dbReference type="InterPro" id="IPR045518">
    <property type="entry name" value="2EXR"/>
</dbReference>